<dbReference type="EMBL" id="AP022574">
    <property type="protein sequence ID" value="BBX67757.1"/>
    <property type="molecule type" value="Genomic_DNA"/>
</dbReference>
<dbReference type="GO" id="GO:0016791">
    <property type="term" value="F:phosphatase activity"/>
    <property type="evidence" value="ECO:0007669"/>
    <property type="project" value="TreeGrafter"/>
</dbReference>
<dbReference type="Proteomes" id="UP000466514">
    <property type="component" value="Chromosome"/>
</dbReference>
<dbReference type="GO" id="GO:0005737">
    <property type="term" value="C:cytoplasm"/>
    <property type="evidence" value="ECO:0007669"/>
    <property type="project" value="TreeGrafter"/>
</dbReference>
<sequence length="234" mass="24885">MSGRLVLVRHGQSHGNVARRLDTRPPGAELTDLGREQARGFAGTLAEPPGLIAHSVATRAVQTATEIHGAIRGAIPTAPDGPHAFEGLHEVQVGELEDRADEAAHDEFNAIYRRWHDGELSVALPGGETGHQVLERYVPVLDQLRMRYLDDDAWSRDIVVVSHGAAIRLVSAVLAGVEPGFAIDHHLTNAEAVILAPVTDGRWSCVQWGRLTPPFGSGASVTTAGDSASADPMG</sequence>
<keyword evidence="1" id="KW-0324">Glycolysis</keyword>
<dbReference type="KEGG" id="mpsc:MPSYJ_12180"/>
<evidence type="ECO:0000256" key="1">
    <source>
        <dbReference type="ARBA" id="ARBA00023152"/>
    </source>
</evidence>
<evidence type="ECO:0000313" key="4">
    <source>
        <dbReference type="Proteomes" id="UP000466514"/>
    </source>
</evidence>
<dbReference type="InterPro" id="IPR013078">
    <property type="entry name" value="His_Pase_superF_clade-1"/>
</dbReference>
<protein>
    <submittedName>
        <fullName evidence="3">Phosphoglycerate mutase</fullName>
    </submittedName>
</protein>
<dbReference type="AlphaFoldDB" id="A0A7I7M7A9"/>
<dbReference type="InterPro" id="IPR029033">
    <property type="entry name" value="His_PPase_superfam"/>
</dbReference>
<dbReference type="InterPro" id="IPR050275">
    <property type="entry name" value="PGM_Phosphatase"/>
</dbReference>
<keyword evidence="4" id="KW-1185">Reference proteome</keyword>
<dbReference type="PROSITE" id="PS00175">
    <property type="entry name" value="PG_MUTASE"/>
    <property type="match status" value="1"/>
</dbReference>
<evidence type="ECO:0000256" key="2">
    <source>
        <dbReference type="ARBA" id="ARBA00023235"/>
    </source>
</evidence>
<reference evidence="3 4" key="1">
    <citation type="journal article" date="2019" name="Emerg. Microbes Infect.">
        <title>Comprehensive subspecies identification of 175 nontuberculous mycobacteria species based on 7547 genomic profiles.</title>
        <authorList>
            <person name="Matsumoto Y."/>
            <person name="Kinjo T."/>
            <person name="Motooka D."/>
            <person name="Nabeya D."/>
            <person name="Jung N."/>
            <person name="Uechi K."/>
            <person name="Horii T."/>
            <person name="Iida T."/>
            <person name="Fujita J."/>
            <person name="Nakamura S."/>
        </authorList>
    </citation>
    <scope>NUCLEOTIDE SEQUENCE [LARGE SCALE GENOMIC DNA]</scope>
    <source>
        <strain evidence="3 4">JCM 13323</strain>
    </source>
</reference>
<accession>A0A7I7M7A9</accession>
<dbReference type="RefSeq" id="WP_163720829.1">
    <property type="nucleotide sequence ID" value="NZ_AP022574.1"/>
</dbReference>
<name>A0A7I7M7A9_9MYCO</name>
<dbReference type="SMART" id="SM00855">
    <property type="entry name" value="PGAM"/>
    <property type="match status" value="1"/>
</dbReference>
<dbReference type="Gene3D" id="3.40.50.1240">
    <property type="entry name" value="Phosphoglycerate mutase-like"/>
    <property type="match status" value="1"/>
</dbReference>
<dbReference type="PANTHER" id="PTHR48100">
    <property type="entry name" value="BROAD-SPECIFICITY PHOSPHATASE YOR283W-RELATED"/>
    <property type="match status" value="1"/>
</dbReference>
<proteinExistence type="predicted"/>
<evidence type="ECO:0000313" key="3">
    <source>
        <dbReference type="EMBL" id="BBX67757.1"/>
    </source>
</evidence>
<dbReference type="CDD" id="cd07067">
    <property type="entry name" value="HP_PGM_like"/>
    <property type="match status" value="1"/>
</dbReference>
<organism evidence="3 4">
    <name type="scientific">Mycolicibacterium psychrotolerans</name>
    <dbReference type="NCBI Taxonomy" id="216929"/>
    <lineage>
        <taxon>Bacteria</taxon>
        <taxon>Bacillati</taxon>
        <taxon>Actinomycetota</taxon>
        <taxon>Actinomycetes</taxon>
        <taxon>Mycobacteriales</taxon>
        <taxon>Mycobacteriaceae</taxon>
        <taxon>Mycolicibacterium</taxon>
    </lineage>
</organism>
<dbReference type="SUPFAM" id="SSF53254">
    <property type="entry name" value="Phosphoglycerate mutase-like"/>
    <property type="match status" value="1"/>
</dbReference>
<keyword evidence="2" id="KW-0413">Isomerase</keyword>
<dbReference type="Pfam" id="PF00300">
    <property type="entry name" value="His_Phos_1"/>
    <property type="match status" value="1"/>
</dbReference>
<dbReference type="InterPro" id="IPR001345">
    <property type="entry name" value="PG/BPGM_mutase_AS"/>
</dbReference>
<dbReference type="PANTHER" id="PTHR48100:SF1">
    <property type="entry name" value="HISTIDINE PHOSPHATASE FAMILY PROTEIN-RELATED"/>
    <property type="match status" value="1"/>
</dbReference>
<gene>
    <name evidence="3" type="ORF">MPSYJ_12180</name>
</gene>